<dbReference type="EMBL" id="CM024792">
    <property type="protein sequence ID" value="KAG8003700.1"/>
    <property type="molecule type" value="Genomic_DNA"/>
</dbReference>
<organism evidence="1 2">
    <name type="scientific">Nibea albiflora</name>
    <name type="common">Yellow drum</name>
    <name type="synonym">Corvina albiflora</name>
    <dbReference type="NCBI Taxonomy" id="240163"/>
    <lineage>
        <taxon>Eukaryota</taxon>
        <taxon>Metazoa</taxon>
        <taxon>Chordata</taxon>
        <taxon>Craniata</taxon>
        <taxon>Vertebrata</taxon>
        <taxon>Euteleostomi</taxon>
        <taxon>Actinopterygii</taxon>
        <taxon>Neopterygii</taxon>
        <taxon>Teleostei</taxon>
        <taxon>Neoteleostei</taxon>
        <taxon>Acanthomorphata</taxon>
        <taxon>Eupercaria</taxon>
        <taxon>Sciaenidae</taxon>
        <taxon>Nibea</taxon>
    </lineage>
</organism>
<name>A0ACB7ENQ7_NIBAL</name>
<evidence type="ECO:0000313" key="2">
    <source>
        <dbReference type="Proteomes" id="UP000805704"/>
    </source>
</evidence>
<feature type="non-terminal residue" evidence="1">
    <location>
        <position position="109"/>
    </location>
</feature>
<protein>
    <submittedName>
        <fullName evidence="1">Uncharacterized protein</fullName>
    </submittedName>
</protein>
<gene>
    <name evidence="1" type="ORF">GBF38_018930</name>
</gene>
<evidence type="ECO:0000313" key="1">
    <source>
        <dbReference type="EMBL" id="KAG8003700.1"/>
    </source>
</evidence>
<sequence>MRPDPGAAAKQNITSDRVVCYMSDCALLPATPGTIGSGDQTAVHVASMWGNQWHLCNLCHLLPSHCQVLLVPVTSPVSPGERVRARVSWQVGNGSRKVVADGSYVQRGL</sequence>
<reference evidence="1" key="1">
    <citation type="submission" date="2020-04" db="EMBL/GenBank/DDBJ databases">
        <title>A chromosome-scale assembly and high-density genetic map of the yellow drum (Nibea albiflora) genome.</title>
        <authorList>
            <person name="Xu D."/>
            <person name="Zhang W."/>
            <person name="Chen R."/>
            <person name="Tan P."/>
            <person name="Wang L."/>
            <person name="Song H."/>
            <person name="Tian L."/>
            <person name="Zhu Q."/>
            <person name="Wang B."/>
        </authorList>
    </citation>
    <scope>NUCLEOTIDE SEQUENCE</scope>
    <source>
        <strain evidence="1">ZJHYS-2018</strain>
    </source>
</reference>
<comment type="caution">
    <text evidence="1">The sequence shown here is derived from an EMBL/GenBank/DDBJ whole genome shotgun (WGS) entry which is preliminary data.</text>
</comment>
<dbReference type="Proteomes" id="UP000805704">
    <property type="component" value="Chromosome 4"/>
</dbReference>
<accession>A0ACB7ENQ7</accession>
<proteinExistence type="predicted"/>
<keyword evidence="2" id="KW-1185">Reference proteome</keyword>